<dbReference type="NCBIfam" id="TIGR02812">
    <property type="entry name" value="fadR_gamma"/>
    <property type="match status" value="1"/>
</dbReference>
<dbReference type="Gene3D" id="1.10.10.10">
    <property type="entry name" value="Winged helix-like DNA-binding domain superfamily/Winged helix DNA-binding domain"/>
    <property type="match status" value="1"/>
</dbReference>
<dbReference type="GO" id="GO:0003677">
    <property type="term" value="F:DNA binding"/>
    <property type="evidence" value="ECO:0007669"/>
    <property type="project" value="UniProtKB-KW"/>
</dbReference>
<evidence type="ECO:0000259" key="10">
    <source>
        <dbReference type="PROSITE" id="PS50949"/>
    </source>
</evidence>
<feature type="domain" description="HTH gntR-type" evidence="10">
    <location>
        <begin position="31"/>
        <end position="99"/>
    </location>
</feature>
<dbReference type="InterPro" id="IPR036388">
    <property type="entry name" value="WH-like_DNA-bd_sf"/>
</dbReference>
<dbReference type="PANTHER" id="PTHR43537">
    <property type="entry name" value="TRANSCRIPTIONAL REGULATOR, GNTR FAMILY"/>
    <property type="match status" value="1"/>
</dbReference>
<evidence type="ECO:0000256" key="3">
    <source>
        <dbReference type="ARBA" id="ARBA00022832"/>
    </source>
</evidence>
<dbReference type="Gene3D" id="1.20.120.530">
    <property type="entry name" value="GntR ligand-binding domain-like"/>
    <property type="match status" value="1"/>
</dbReference>
<evidence type="ECO:0000256" key="6">
    <source>
        <dbReference type="ARBA" id="ARBA00023125"/>
    </source>
</evidence>
<comment type="function">
    <text evidence="9">Multifunctional regulator of fatty acid metabolism.</text>
</comment>
<dbReference type="Proteomes" id="UP000019586">
    <property type="component" value="Chromosome"/>
</dbReference>
<dbReference type="InterPro" id="IPR000524">
    <property type="entry name" value="Tscrpt_reg_HTH_GntR"/>
</dbReference>
<dbReference type="PROSITE" id="PS50949">
    <property type="entry name" value="HTH_GNTR"/>
    <property type="match status" value="1"/>
</dbReference>
<dbReference type="InterPro" id="IPR028374">
    <property type="entry name" value="FadR_C"/>
</dbReference>
<dbReference type="InterPro" id="IPR036390">
    <property type="entry name" value="WH_DNA-bd_sf"/>
</dbReference>
<evidence type="ECO:0000256" key="5">
    <source>
        <dbReference type="ARBA" id="ARBA00023098"/>
    </source>
</evidence>
<dbReference type="KEGG" id="kps:KPNJ2_02079"/>
<dbReference type="HOGENOM" id="CLU_017584_9_4_6"/>
<keyword evidence="8 9" id="KW-0804">Transcription</keyword>
<keyword evidence="3 9" id="KW-0276">Fatty acid metabolism</keyword>
<keyword evidence="1 9" id="KW-0963">Cytoplasm</keyword>
<evidence type="ECO:0000313" key="12">
    <source>
        <dbReference type="Proteomes" id="UP000019586"/>
    </source>
</evidence>
<dbReference type="GO" id="GO:0000062">
    <property type="term" value="F:fatty-acyl-CoA binding"/>
    <property type="evidence" value="ECO:0007669"/>
    <property type="project" value="InterPro"/>
</dbReference>
<dbReference type="GO" id="GO:0003700">
    <property type="term" value="F:DNA-binding transcription factor activity"/>
    <property type="evidence" value="ECO:0007669"/>
    <property type="project" value="UniProtKB-UniRule"/>
</dbReference>
<dbReference type="HAMAP" id="MF_00696">
    <property type="entry name" value="HTH_FadR"/>
    <property type="match status" value="1"/>
</dbReference>
<evidence type="ECO:0000256" key="7">
    <source>
        <dbReference type="ARBA" id="ARBA00023159"/>
    </source>
</evidence>
<keyword evidence="5 9" id="KW-0443">Lipid metabolism</keyword>
<dbReference type="AlphaFoldDB" id="W8UG21"/>
<dbReference type="Pfam" id="PF07840">
    <property type="entry name" value="FadR_C"/>
    <property type="match status" value="1"/>
</dbReference>
<dbReference type="SUPFAM" id="SSF46785">
    <property type="entry name" value="Winged helix' DNA-binding domain"/>
    <property type="match status" value="1"/>
</dbReference>
<accession>W8UG21</accession>
<evidence type="ECO:0000256" key="4">
    <source>
        <dbReference type="ARBA" id="ARBA00023015"/>
    </source>
</evidence>
<reference evidence="11 12" key="1">
    <citation type="journal article" date="2014" name="Proc. Natl. Acad. Sci. U.S.A.">
        <title>Molecular dissection of the evolution of carbapenem-resistant multilocus sequence type 258 Klebsiella pneumoniae.</title>
        <authorList>
            <person name="Deleo F.R."/>
            <person name="Chen L."/>
            <person name="Porcella S.F."/>
            <person name="Martens C.A."/>
            <person name="Kobayashi S.D."/>
            <person name="Porter A.R."/>
            <person name="Chavda K.D."/>
            <person name="Jacobs M.R."/>
            <person name="Mathema B."/>
            <person name="Olsen R.J."/>
            <person name="Bonomo R.A."/>
            <person name="Musser J.M."/>
            <person name="Kreiswirth B.N."/>
        </authorList>
    </citation>
    <scope>NUCLEOTIDE SEQUENCE [LARGE SCALE GENOMIC DNA]</scope>
    <source>
        <strain evidence="11">30684/NJST258_2</strain>
    </source>
</reference>
<dbReference type="NCBIfam" id="NF003444">
    <property type="entry name" value="PRK04984.1"/>
    <property type="match status" value="1"/>
</dbReference>
<comment type="subcellular location">
    <subcellularLocation>
        <location evidence="9">Cytoplasm</location>
    </subcellularLocation>
</comment>
<proteinExistence type="inferred from homology"/>
<dbReference type="PRINTS" id="PR00035">
    <property type="entry name" value="HTHGNTR"/>
</dbReference>
<dbReference type="InterPro" id="IPR008920">
    <property type="entry name" value="TF_FadR/GntR_C"/>
</dbReference>
<gene>
    <name evidence="9" type="primary">fadR</name>
    <name evidence="11" type="ORF">KPNJ2_02079</name>
</gene>
<keyword evidence="4 9" id="KW-0805">Transcription regulation</keyword>
<dbReference type="PATRIC" id="fig|1420013.3.peg.1962"/>
<dbReference type="SMART" id="SM00345">
    <property type="entry name" value="HTH_GNTR"/>
    <property type="match status" value="1"/>
</dbReference>
<keyword evidence="7 9" id="KW-0010">Activator</keyword>
<evidence type="ECO:0000256" key="9">
    <source>
        <dbReference type="HAMAP-Rule" id="MF_00696"/>
    </source>
</evidence>
<keyword evidence="2 9" id="KW-0678">Repressor</keyword>
<protein>
    <recommendedName>
        <fullName evidence="9">Fatty acid metabolism regulator protein</fullName>
    </recommendedName>
</protein>
<dbReference type="GO" id="GO:0019217">
    <property type="term" value="P:regulation of fatty acid metabolic process"/>
    <property type="evidence" value="ECO:0007669"/>
    <property type="project" value="UniProtKB-UniRule"/>
</dbReference>
<dbReference type="InterPro" id="IPR014178">
    <property type="entry name" value="FA-response_TF_FadR"/>
</dbReference>
<comment type="subunit">
    <text evidence="9">Homodimer.</text>
</comment>
<sequence>MPCYLRYSGSGMMSAIVTLCNGNLTMVIKAQSPAGFAEEYIIESIWNNRFPPGSILPAERELSELIGVTRTTLREVLQRLARDGWLTIQHGKPTKVNNFWETSGLNILETLARLDHDSVPQLIDNLLSVRTNISTIFIRTAFRQHPDKALAVLDSAREVEDHADAFAELDYNIFRGLAFASGNPIYGLILNGMKGLYTRIGRHYFSSPEARSLALGFYHQLAKVCEAGLHDQVYELVRRYGHDSGEIWHRMQKSLPGDLAMNMR</sequence>
<evidence type="ECO:0000313" key="11">
    <source>
        <dbReference type="EMBL" id="AHM78859.1"/>
    </source>
</evidence>
<dbReference type="Pfam" id="PF00392">
    <property type="entry name" value="GntR"/>
    <property type="match status" value="1"/>
</dbReference>
<dbReference type="FunFam" id="1.20.120.530:FF:000003">
    <property type="entry name" value="Fatty acid metabolism regulator protein"/>
    <property type="match status" value="1"/>
</dbReference>
<dbReference type="GO" id="GO:0005737">
    <property type="term" value="C:cytoplasm"/>
    <property type="evidence" value="ECO:0007669"/>
    <property type="project" value="UniProtKB-SubCell"/>
</dbReference>
<keyword evidence="6 9" id="KW-0238">DNA-binding</keyword>
<evidence type="ECO:0000256" key="1">
    <source>
        <dbReference type="ARBA" id="ARBA00022490"/>
    </source>
</evidence>
<evidence type="ECO:0000256" key="2">
    <source>
        <dbReference type="ARBA" id="ARBA00022491"/>
    </source>
</evidence>
<dbReference type="PANTHER" id="PTHR43537:SF52">
    <property type="entry name" value="FATTY ACID METABOLISM REGULATOR PROTEIN"/>
    <property type="match status" value="1"/>
</dbReference>
<organism evidence="11 12">
    <name type="scientific">Klebsiella pneumoniae 30684/NJST258_2</name>
    <dbReference type="NCBI Taxonomy" id="1420013"/>
    <lineage>
        <taxon>Bacteria</taxon>
        <taxon>Pseudomonadati</taxon>
        <taxon>Pseudomonadota</taxon>
        <taxon>Gammaproteobacteria</taxon>
        <taxon>Enterobacterales</taxon>
        <taxon>Enterobacteriaceae</taxon>
        <taxon>Klebsiella/Raoultella group</taxon>
        <taxon>Klebsiella</taxon>
        <taxon>Klebsiella pneumoniae complex</taxon>
    </lineage>
</organism>
<evidence type="ECO:0000256" key="8">
    <source>
        <dbReference type="ARBA" id="ARBA00023163"/>
    </source>
</evidence>
<dbReference type="FunFam" id="1.10.10.10:FF:000036">
    <property type="entry name" value="Fatty acid metabolism regulator protein"/>
    <property type="match status" value="1"/>
</dbReference>
<dbReference type="GO" id="GO:0006631">
    <property type="term" value="P:fatty acid metabolic process"/>
    <property type="evidence" value="ECO:0007669"/>
    <property type="project" value="UniProtKB-KW"/>
</dbReference>
<dbReference type="SUPFAM" id="SSF48008">
    <property type="entry name" value="GntR ligand-binding domain-like"/>
    <property type="match status" value="1"/>
</dbReference>
<name>W8UG21_KLEPN</name>
<dbReference type="CDD" id="cd07377">
    <property type="entry name" value="WHTH_GntR"/>
    <property type="match status" value="1"/>
</dbReference>
<dbReference type="EMBL" id="CP006918">
    <property type="protein sequence ID" value="AHM78859.1"/>
    <property type="molecule type" value="Genomic_DNA"/>
</dbReference>